<comment type="caution">
    <text evidence="13">The sequence shown here is derived from an EMBL/GenBank/DDBJ whole genome shotgun (WGS) entry which is preliminary data.</text>
</comment>
<comment type="function">
    <text evidence="2">Nitronate monooxygenase that uses molecular oxygen to catalyze the oxidative denitrification of alkyl nitronates. Acts on propionate 3-nitronate (P3N), the presumed physiological substrate. Probably functions in the detoxification of P3N, a metabolic poison produced by plants and fungi as a defense mechanism.</text>
</comment>
<dbReference type="InterPro" id="IPR013785">
    <property type="entry name" value="Aldolase_TIM"/>
</dbReference>
<evidence type="ECO:0000256" key="8">
    <source>
        <dbReference type="ARBA" id="ARBA00022741"/>
    </source>
</evidence>
<dbReference type="RefSeq" id="WP_048311436.1">
    <property type="nucleotide sequence ID" value="NZ_CP119526.1"/>
</dbReference>
<dbReference type="GO" id="GO:0000166">
    <property type="term" value="F:nucleotide binding"/>
    <property type="evidence" value="ECO:0007669"/>
    <property type="project" value="UniProtKB-KW"/>
</dbReference>
<proteinExistence type="inferred from homology"/>
<protein>
    <recommendedName>
        <fullName evidence="4">Probable nitronate monooxygenase</fullName>
    </recommendedName>
    <alternativeName>
        <fullName evidence="11">Propionate 3-nitronate monooxygenase</fullName>
    </alternativeName>
</protein>
<dbReference type="PANTHER" id="PTHR42747">
    <property type="entry name" value="NITRONATE MONOOXYGENASE-RELATED"/>
    <property type="match status" value="1"/>
</dbReference>
<keyword evidence="10 13" id="KW-0503">Monooxygenase</keyword>
<dbReference type="FunFam" id="3.20.20.70:FF:000154">
    <property type="entry name" value="Probable nitronate monooxygenase"/>
    <property type="match status" value="1"/>
</dbReference>
<evidence type="ECO:0000256" key="7">
    <source>
        <dbReference type="ARBA" id="ARBA00022643"/>
    </source>
</evidence>
<evidence type="ECO:0000256" key="4">
    <source>
        <dbReference type="ARBA" id="ARBA00013457"/>
    </source>
</evidence>
<keyword evidence="14" id="KW-1185">Reference proteome</keyword>
<dbReference type="Gene3D" id="3.20.20.70">
    <property type="entry name" value="Aldolase class I"/>
    <property type="match status" value="1"/>
</dbReference>
<comment type="catalytic activity">
    <reaction evidence="12">
        <text>3 propionate 3-nitronate + 3 O2 + H2O = 3 3-oxopropanoate + 2 nitrate + nitrite + H2O2 + 3 H(+)</text>
        <dbReference type="Rhea" id="RHEA:57332"/>
        <dbReference type="ChEBI" id="CHEBI:15377"/>
        <dbReference type="ChEBI" id="CHEBI:15378"/>
        <dbReference type="ChEBI" id="CHEBI:15379"/>
        <dbReference type="ChEBI" id="CHEBI:16240"/>
        <dbReference type="ChEBI" id="CHEBI:16301"/>
        <dbReference type="ChEBI" id="CHEBI:17632"/>
        <dbReference type="ChEBI" id="CHEBI:33190"/>
        <dbReference type="ChEBI" id="CHEBI:136067"/>
    </reaction>
</comment>
<accession>A0A0J6CUI9</accession>
<reference evidence="13" key="1">
    <citation type="submission" date="2015-06" db="EMBL/GenBank/DDBJ databases">
        <authorList>
            <person name="Liu B."/>
            <person name="Wang J."/>
            <person name="Zhu Y."/>
            <person name="Liu G."/>
            <person name="Chen Q."/>
            <person name="Zheng C."/>
            <person name="Che J."/>
            <person name="Ge C."/>
            <person name="Shi H."/>
            <person name="Pan Z."/>
            <person name="Liu X."/>
        </authorList>
    </citation>
    <scope>NUCLEOTIDE SEQUENCE [LARGE SCALE GENOMIC DNA]</scope>
    <source>
        <strain evidence="13">DSM 16346</strain>
    </source>
</reference>
<organism evidence="13 14">
    <name type="scientific">Guptibacillus hwajinpoensis</name>
    <dbReference type="NCBI Taxonomy" id="208199"/>
    <lineage>
        <taxon>Bacteria</taxon>
        <taxon>Bacillati</taxon>
        <taxon>Bacillota</taxon>
        <taxon>Bacilli</taxon>
        <taxon>Bacillales</taxon>
        <taxon>Guptibacillaceae</taxon>
        <taxon>Guptibacillus</taxon>
    </lineage>
</organism>
<dbReference type="PATRIC" id="fig|157733.3.peg.491"/>
<evidence type="ECO:0000256" key="11">
    <source>
        <dbReference type="ARBA" id="ARBA00031155"/>
    </source>
</evidence>
<evidence type="ECO:0000256" key="1">
    <source>
        <dbReference type="ARBA" id="ARBA00001917"/>
    </source>
</evidence>
<keyword evidence="6" id="KW-0285">Flavoprotein</keyword>
<evidence type="ECO:0000256" key="12">
    <source>
        <dbReference type="ARBA" id="ARBA00049401"/>
    </source>
</evidence>
<dbReference type="OrthoDB" id="9778912at2"/>
<gene>
    <name evidence="13" type="ORF">AB986_12325</name>
</gene>
<keyword evidence="5" id="KW-0216">Detoxification</keyword>
<dbReference type="GO" id="GO:0009636">
    <property type="term" value="P:response to toxic substance"/>
    <property type="evidence" value="ECO:0007669"/>
    <property type="project" value="UniProtKB-KW"/>
</dbReference>
<comment type="similarity">
    <text evidence="3">Belongs to the nitronate monooxygenase family. NMO class I subfamily.</text>
</comment>
<dbReference type="CDD" id="cd04730">
    <property type="entry name" value="NPD_like"/>
    <property type="match status" value="1"/>
</dbReference>
<evidence type="ECO:0000256" key="5">
    <source>
        <dbReference type="ARBA" id="ARBA00022575"/>
    </source>
</evidence>
<name>A0A0J6CUI9_9BACL</name>
<evidence type="ECO:0000313" key="13">
    <source>
        <dbReference type="EMBL" id="KMM36725.1"/>
    </source>
</evidence>
<keyword evidence="7" id="KW-0288">FMN</keyword>
<dbReference type="EMBL" id="LELK01000004">
    <property type="protein sequence ID" value="KMM36725.1"/>
    <property type="molecule type" value="Genomic_DNA"/>
</dbReference>
<dbReference type="STRING" id="157733.AB986_12325"/>
<dbReference type="AlphaFoldDB" id="A0A0J6CUI9"/>
<dbReference type="Pfam" id="PF03060">
    <property type="entry name" value="NMO"/>
    <property type="match status" value="1"/>
</dbReference>
<dbReference type="GO" id="GO:0018580">
    <property type="term" value="F:nitronate monooxygenase activity"/>
    <property type="evidence" value="ECO:0007669"/>
    <property type="project" value="InterPro"/>
</dbReference>
<dbReference type="InterPro" id="IPR004136">
    <property type="entry name" value="NMO"/>
</dbReference>
<evidence type="ECO:0000256" key="10">
    <source>
        <dbReference type="ARBA" id="ARBA00023033"/>
    </source>
</evidence>
<evidence type="ECO:0000256" key="2">
    <source>
        <dbReference type="ARBA" id="ARBA00003535"/>
    </source>
</evidence>
<evidence type="ECO:0000256" key="9">
    <source>
        <dbReference type="ARBA" id="ARBA00023002"/>
    </source>
</evidence>
<comment type="cofactor">
    <cofactor evidence="1">
        <name>FMN</name>
        <dbReference type="ChEBI" id="CHEBI:58210"/>
    </cofactor>
</comment>
<keyword evidence="9" id="KW-0560">Oxidoreductase</keyword>
<dbReference type="PANTHER" id="PTHR42747:SF3">
    <property type="entry name" value="NITRONATE MONOOXYGENASE-RELATED"/>
    <property type="match status" value="1"/>
</dbReference>
<dbReference type="Proteomes" id="UP000035996">
    <property type="component" value="Unassembled WGS sequence"/>
</dbReference>
<sequence length="352" mass="37988">MWNKTVLSQLLQIEYPIIQAPMAGGPTTPQLVSEVSNSGGLGMIGAGYLSADQVRTVIQEVHQQTKLPFGVNLFVVEEQEISESDLHKSFDALEPIRKALKIPNEVPDVKASLTIERHVEVIIEEGVSVCSFTFGIPPQSIITRLKENNIIVIGTATTVEEAIAVERAGMDAVVAQGSEAGGHRGSFLGESKGGLIGTMALVPQIVDHVKIPVIASGGIMDARGFASSSMLGAEGVQMGTVFLTTVESGAHDLHKKAIMNATKENTVITKSFSGKEARGMENNFIRLMNDNAFIAPYPIQNTLTKPIRKESANQGNADYMSLWAGQGTRLNKEMTVKELFEELVSEIDKKLK</sequence>
<evidence type="ECO:0000256" key="6">
    <source>
        <dbReference type="ARBA" id="ARBA00022630"/>
    </source>
</evidence>
<evidence type="ECO:0000256" key="3">
    <source>
        <dbReference type="ARBA" id="ARBA00009881"/>
    </source>
</evidence>
<keyword evidence="8" id="KW-0547">Nucleotide-binding</keyword>
<evidence type="ECO:0000313" key="14">
    <source>
        <dbReference type="Proteomes" id="UP000035996"/>
    </source>
</evidence>
<dbReference type="SUPFAM" id="SSF51412">
    <property type="entry name" value="Inosine monophosphate dehydrogenase (IMPDH)"/>
    <property type="match status" value="1"/>
</dbReference>